<protein>
    <submittedName>
        <fullName evidence="1">Uncharacterized protein</fullName>
    </submittedName>
</protein>
<organism evidence="1">
    <name type="scientific">viral metagenome</name>
    <dbReference type="NCBI Taxonomy" id="1070528"/>
    <lineage>
        <taxon>unclassified sequences</taxon>
        <taxon>metagenomes</taxon>
        <taxon>organismal metagenomes</taxon>
    </lineage>
</organism>
<dbReference type="AlphaFoldDB" id="A0A6C0KWN9"/>
<accession>A0A6C0KWN9</accession>
<dbReference type="EMBL" id="MN740975">
    <property type="protein sequence ID" value="QHU20904.1"/>
    <property type="molecule type" value="Genomic_DNA"/>
</dbReference>
<reference evidence="1" key="1">
    <citation type="journal article" date="2020" name="Nature">
        <title>Giant virus diversity and host interactions through global metagenomics.</title>
        <authorList>
            <person name="Schulz F."/>
            <person name="Roux S."/>
            <person name="Paez-Espino D."/>
            <person name="Jungbluth S."/>
            <person name="Walsh D.A."/>
            <person name="Denef V.J."/>
            <person name="McMahon K.D."/>
            <person name="Konstantinidis K.T."/>
            <person name="Eloe-Fadrosh E.A."/>
            <person name="Kyrpides N.C."/>
            <person name="Woyke T."/>
        </authorList>
    </citation>
    <scope>NUCLEOTIDE SEQUENCE</scope>
    <source>
        <strain evidence="1">GVMAG-S-3300013094-100</strain>
    </source>
</reference>
<name>A0A6C0KWN9_9ZZZZ</name>
<sequence length="220" mass="23885">MVSSYTEGFIGREGFSGIVVTSQDPVGQCFECGVFYSKLLSIPDATQIMQEITAINGLYDSFFASLDTFLQEEQTICANVATISDFIDCMTKYVNDLSCPVGFTQADCVTRSNLLSTIISKASLCPPDNVTCKTLSDFIANLVTVIASIKEDYTTCKKNFAASDSACVKQYVTSITTNINANNRTANKNANDNVTLVTQADLKKALFENTTYVTTLGYKG</sequence>
<evidence type="ECO:0000313" key="1">
    <source>
        <dbReference type="EMBL" id="QHU20904.1"/>
    </source>
</evidence>
<proteinExistence type="predicted"/>